<accession>A0A0U1SZM6</accession>
<sequence length="630" mass="67961">MGIAPDSILGVAVDTVTDKMNDLEALGSKYSAELSAALAKIGDITVADVPAPTRPDAPIASPPPVNLGEQPTYNPSSLVKPEAPGGLNIDDLLADLDVGDMDDLPDAPTMIPINIPDAPSMTAIPVPERPDIDTTVEIPDAPQIAMPDMEALEQIRLPEFVFPELPTFDATPPDASGITVPNVFINWLEPEYQSEVLDELQAKIKELMAGGTGLPAPIEQALFARARERDSGETTRAVQEAVDTWAARNFSMPPGMLARQVDVVREQGRLKAAELNRDILVQAATWEIENLRFAVQQGLALEQLTENMHQNMAQRLFEVARFHAESQINVFNAQISLFNAQNAAFETLAQVYRTKLDAAISKLTAYKTAVEGQVALGQINQQRVEVFKAKLDAVQSSVEVYKALMQGASVRAETIKNQFDAYRADVQAYAEQIGAEKVKFDAYEARVKGESAKADVLDAQARAYASTIQGLANKADVKVKGAQIKMEAARTKVSKFLADVDAYKATLQANLSEVQYNTSVFQAQVEAWRAAASANVADAEMQSRFADMNSRTNIAYAEMQISEYTAKMQNAVQQAQIALEAAKALGQYTAQLAAGAMSAAHVSASISGSGSASTGETKSETTSTSYNYNY</sequence>
<dbReference type="Proteomes" id="UP000225231">
    <property type="component" value="Segment"/>
</dbReference>
<protein>
    <recommendedName>
        <fullName evidence="4">LigA</fullName>
    </recommendedName>
</protein>
<name>A0A0U1SZM6_9CAUD</name>
<reference evidence="2 3" key="1">
    <citation type="submission" date="2013-04" db="EMBL/GenBank/DDBJ databases">
        <title>Complete genome sequence of F116-like bacteriophages.</title>
        <authorList>
            <person name="Lammens E.A."/>
            <person name="Lavigne R."/>
        </authorList>
    </citation>
    <scope>NUCLEOTIDE SEQUENCE [LARGE SCALE GENOMIC DNA]</scope>
    <source>
        <strain evidence="2">LKA5</strain>
    </source>
</reference>
<gene>
    <name evidence="2" type="ORF">LKA5_057.1</name>
</gene>
<evidence type="ECO:0008006" key="4">
    <source>
        <dbReference type="Google" id="ProtNLM"/>
    </source>
</evidence>
<keyword evidence="3" id="KW-1185">Reference proteome</keyword>
<proteinExistence type="predicted"/>
<dbReference type="EMBL" id="KC900378">
    <property type="protein sequence ID" value="AGR46408.1"/>
    <property type="molecule type" value="Genomic_DNA"/>
</dbReference>
<evidence type="ECO:0000313" key="2">
    <source>
        <dbReference type="EMBL" id="AGR46408.1"/>
    </source>
</evidence>
<evidence type="ECO:0000256" key="1">
    <source>
        <dbReference type="SAM" id="MobiDB-lite"/>
    </source>
</evidence>
<dbReference type="SUPFAM" id="SSF57997">
    <property type="entry name" value="Tropomyosin"/>
    <property type="match status" value="1"/>
</dbReference>
<organism evidence="2 3">
    <name type="scientific">Pseudomonas phage LKA5</name>
    <dbReference type="NCBI Taxonomy" id="1327940"/>
    <lineage>
        <taxon>Viruses</taxon>
        <taxon>Duplodnaviria</taxon>
        <taxon>Heunggongvirae</taxon>
        <taxon>Uroviricota</taxon>
        <taxon>Caudoviricetes</taxon>
        <taxon>Hollowayvirus</taxon>
        <taxon>Hollowayvirus LKA5</taxon>
    </lineage>
</organism>
<feature type="region of interest" description="Disordered" evidence="1">
    <location>
        <begin position="607"/>
        <end position="630"/>
    </location>
</feature>
<evidence type="ECO:0000313" key="3">
    <source>
        <dbReference type="Proteomes" id="UP000225231"/>
    </source>
</evidence>